<comment type="caution">
    <text evidence="3">The sequence shown here is derived from an EMBL/GenBank/DDBJ whole genome shotgun (WGS) entry which is preliminary data.</text>
</comment>
<evidence type="ECO:0000259" key="2">
    <source>
        <dbReference type="Pfam" id="PF00534"/>
    </source>
</evidence>
<reference evidence="3" key="1">
    <citation type="submission" date="2022-06" db="EMBL/GenBank/DDBJ databases">
        <title>Aquibacillus sp. a new bacterium isolated from soil saline samples.</title>
        <authorList>
            <person name="Galisteo C."/>
            <person name="De La Haba R."/>
            <person name="Sanchez-Porro C."/>
            <person name="Ventosa A."/>
        </authorList>
    </citation>
    <scope>NUCLEOTIDE SEQUENCE</scope>
    <source>
        <strain evidence="3">3ASR75-11</strain>
    </source>
</reference>
<name>A0A9X3WRF0_9BACI</name>
<dbReference type="RefSeq" id="WP_272435173.1">
    <property type="nucleotide sequence ID" value="NZ_JAMQKB010000001.1"/>
</dbReference>
<dbReference type="SUPFAM" id="SSF53756">
    <property type="entry name" value="UDP-Glycosyltransferase/glycogen phosphorylase"/>
    <property type="match status" value="1"/>
</dbReference>
<evidence type="ECO:0000313" key="3">
    <source>
        <dbReference type="EMBL" id="MDC3423478.1"/>
    </source>
</evidence>
<dbReference type="CDD" id="cd03801">
    <property type="entry name" value="GT4_PimA-like"/>
    <property type="match status" value="1"/>
</dbReference>
<organism evidence="3 4">
    <name type="scientific">Terrihalobacillus insolitus</name>
    <dbReference type="NCBI Taxonomy" id="2950438"/>
    <lineage>
        <taxon>Bacteria</taxon>
        <taxon>Bacillati</taxon>
        <taxon>Bacillota</taxon>
        <taxon>Bacilli</taxon>
        <taxon>Bacillales</taxon>
        <taxon>Bacillaceae</taxon>
        <taxon>Terrihalobacillus</taxon>
    </lineage>
</organism>
<dbReference type="PANTHER" id="PTHR46401:SF2">
    <property type="entry name" value="GLYCOSYLTRANSFERASE WBBK-RELATED"/>
    <property type="match status" value="1"/>
</dbReference>
<evidence type="ECO:0000313" key="4">
    <source>
        <dbReference type="Proteomes" id="UP001145050"/>
    </source>
</evidence>
<dbReference type="GO" id="GO:0016757">
    <property type="term" value="F:glycosyltransferase activity"/>
    <property type="evidence" value="ECO:0007669"/>
    <property type="project" value="InterPro"/>
</dbReference>
<keyword evidence="4" id="KW-1185">Reference proteome</keyword>
<dbReference type="GO" id="GO:0009103">
    <property type="term" value="P:lipopolysaccharide biosynthetic process"/>
    <property type="evidence" value="ECO:0007669"/>
    <property type="project" value="TreeGrafter"/>
</dbReference>
<dbReference type="EMBL" id="JAMQKB010000001">
    <property type="protein sequence ID" value="MDC3423478.1"/>
    <property type="molecule type" value="Genomic_DNA"/>
</dbReference>
<dbReference type="Gene3D" id="3.40.50.2000">
    <property type="entry name" value="Glycogen Phosphorylase B"/>
    <property type="match status" value="2"/>
</dbReference>
<feature type="domain" description="Glycosyl transferase family 1" evidence="2">
    <location>
        <begin position="222"/>
        <end position="367"/>
    </location>
</feature>
<sequence length="400" mass="46570">MKILYVSTLCSDEKFSTIFEKSNRKPQQQAQKFHKLLSKGLLMLGNTIQVISRPPTNEKLGEFKKTEDYKKIKFYYVSVLKNPLLRNISIFFETLINAFKWNLQNRKEEKFIICDVLNLSISSAALLSSKIFGTTTVAIVTDVPNYMDDYAQFKKKSLLKRVKLKINKSIVNFFMYRYDRYVILTEQMNKIVNPNCRPYVVVEGMVDCDMEGVPNSFDNKYSEKVIIYAGALKKKYGLDKLIKAFMKLNDKNARLWLFGYGDMESDIKHYELEDNRIKFHGVVPNNRVVNEQIKATLLVNPRPSSEEFTKYSFPSKNMEYMVSGTPVITTPLQGMPKVYNEYVYLFEDETIDGMANTLNKILKKSRKDLHCVGLNSKEFVSKEKNNIMQARKIMELERED</sequence>
<evidence type="ECO:0000256" key="1">
    <source>
        <dbReference type="ARBA" id="ARBA00022679"/>
    </source>
</evidence>
<accession>A0A9X3WRF0</accession>
<protein>
    <submittedName>
        <fullName evidence="3">Glycosyltransferase</fullName>
    </submittedName>
</protein>
<gene>
    <name evidence="3" type="ORF">NC797_03025</name>
</gene>
<dbReference type="Pfam" id="PF00534">
    <property type="entry name" value="Glycos_transf_1"/>
    <property type="match status" value="1"/>
</dbReference>
<dbReference type="AlphaFoldDB" id="A0A9X3WRF0"/>
<dbReference type="PANTHER" id="PTHR46401">
    <property type="entry name" value="GLYCOSYLTRANSFERASE WBBK-RELATED"/>
    <property type="match status" value="1"/>
</dbReference>
<dbReference type="Proteomes" id="UP001145050">
    <property type="component" value="Unassembled WGS sequence"/>
</dbReference>
<proteinExistence type="predicted"/>
<dbReference type="InterPro" id="IPR001296">
    <property type="entry name" value="Glyco_trans_1"/>
</dbReference>
<keyword evidence="1" id="KW-0808">Transferase</keyword>